<dbReference type="NCBIfam" id="TIGR01730">
    <property type="entry name" value="RND_mfp"/>
    <property type="match status" value="1"/>
</dbReference>
<evidence type="ECO:0000259" key="6">
    <source>
        <dbReference type="Pfam" id="PF25917"/>
    </source>
</evidence>
<dbReference type="EMBL" id="JAMBEP010000001">
    <property type="protein sequence ID" value="MCL1634839.1"/>
    <property type="molecule type" value="Genomic_DNA"/>
</dbReference>
<evidence type="ECO:0000259" key="7">
    <source>
        <dbReference type="Pfam" id="PF25954"/>
    </source>
</evidence>
<feature type="domain" description="Multidrug resistance protein MdtA-like barrel-sandwich hybrid" evidence="6">
    <location>
        <begin position="84"/>
        <end position="230"/>
    </location>
</feature>
<evidence type="ECO:0000256" key="5">
    <source>
        <dbReference type="SAM" id="Phobius"/>
    </source>
</evidence>
<dbReference type="Gene3D" id="2.40.50.100">
    <property type="match status" value="1"/>
</dbReference>
<dbReference type="PANTHER" id="PTHR30469:SF38">
    <property type="entry name" value="HLYD FAMILY SECRETION PROTEIN"/>
    <property type="match status" value="1"/>
</dbReference>
<dbReference type="Pfam" id="PF25954">
    <property type="entry name" value="Beta-barrel_RND_2"/>
    <property type="match status" value="1"/>
</dbReference>
<dbReference type="InterPro" id="IPR058792">
    <property type="entry name" value="Beta-barrel_RND_2"/>
</dbReference>
<dbReference type="Gene3D" id="1.10.287.470">
    <property type="entry name" value="Helix hairpin bin"/>
    <property type="match status" value="1"/>
</dbReference>
<dbReference type="Proteomes" id="UP001431217">
    <property type="component" value="Unassembled WGS sequence"/>
</dbReference>
<dbReference type="Pfam" id="PF25917">
    <property type="entry name" value="BSH_RND"/>
    <property type="match status" value="1"/>
</dbReference>
<dbReference type="InterPro" id="IPR058625">
    <property type="entry name" value="MdtA-like_BSH"/>
</dbReference>
<comment type="caution">
    <text evidence="9">The sequence shown here is derived from an EMBL/GenBank/DDBJ whole genome shotgun (WGS) entry which is preliminary data.</text>
</comment>
<dbReference type="PANTHER" id="PTHR30469">
    <property type="entry name" value="MULTIDRUG RESISTANCE PROTEIN MDTA"/>
    <property type="match status" value="1"/>
</dbReference>
<keyword evidence="5" id="KW-0812">Transmembrane</keyword>
<dbReference type="InterPro" id="IPR058627">
    <property type="entry name" value="MdtA-like_C"/>
</dbReference>
<evidence type="ECO:0000256" key="3">
    <source>
        <dbReference type="ARBA" id="ARBA00022448"/>
    </source>
</evidence>
<sequence>MNASSELLKELRIDRKAPPPPTSRRALWIALAVIAALLLAAGAAWAFFARDKGIEVRTASVTPIAAGGASASVLDASGYVVARRMATVSAKITGRVREVLIEEGQAVKEGQVMATLDPIDADAQRSLASAQLGAARSQAQSVQARLVEAEANAKRLSSMVQRQLVSRSQYDQAVAQRDSLRAELLTAQRNAKVAGDSLRIADIGVDNTIVRAPFSGVVTAKAAQPGEIVSPLSAGGGFTRTGIGTIVDMDSLEVEVDVGEAYIGRVQPKMPVEATLNAYPDWKIPAEVIAIIPAADRGKATVKVRIAIKTKDPRIVPDMGVNVSFLEPDKPAATQAPPRGVRVPAAAIAKRDGGDVAFVIAGDDKDAVEQRPLKLGRTLGDDREVTSGLSGGDVVVLDPPAELQDGAKVRIAEDEASKN</sequence>
<evidence type="ECO:0000256" key="1">
    <source>
        <dbReference type="ARBA" id="ARBA00004196"/>
    </source>
</evidence>
<evidence type="ECO:0000256" key="2">
    <source>
        <dbReference type="ARBA" id="ARBA00009477"/>
    </source>
</evidence>
<evidence type="ECO:0000256" key="4">
    <source>
        <dbReference type="SAM" id="Coils"/>
    </source>
</evidence>
<feature type="coiled-coil region" evidence="4">
    <location>
        <begin position="132"/>
        <end position="190"/>
    </location>
</feature>
<keyword evidence="10" id="KW-1185">Reference proteome</keyword>
<protein>
    <submittedName>
        <fullName evidence="9">Efflux RND transporter periplasmic adaptor subunit</fullName>
    </submittedName>
</protein>
<comment type="similarity">
    <text evidence="2">Belongs to the membrane fusion protein (MFP) (TC 8.A.1) family.</text>
</comment>
<organism evidence="9 10">
    <name type="scientific">Luteimonas galliterrae</name>
    <dbReference type="NCBI Taxonomy" id="2940486"/>
    <lineage>
        <taxon>Bacteria</taxon>
        <taxon>Pseudomonadati</taxon>
        <taxon>Pseudomonadota</taxon>
        <taxon>Gammaproteobacteria</taxon>
        <taxon>Lysobacterales</taxon>
        <taxon>Lysobacteraceae</taxon>
        <taxon>Luteimonas</taxon>
    </lineage>
</organism>
<proteinExistence type="inferred from homology"/>
<dbReference type="Pfam" id="PF25967">
    <property type="entry name" value="RND-MFP_C"/>
    <property type="match status" value="1"/>
</dbReference>
<evidence type="ECO:0000259" key="8">
    <source>
        <dbReference type="Pfam" id="PF25967"/>
    </source>
</evidence>
<feature type="transmembrane region" description="Helical" evidence="5">
    <location>
        <begin position="26"/>
        <end position="48"/>
    </location>
</feature>
<name>A0ABT0MJ00_9GAMM</name>
<keyword evidence="5" id="KW-1133">Transmembrane helix</keyword>
<dbReference type="SUPFAM" id="SSF111369">
    <property type="entry name" value="HlyD-like secretion proteins"/>
    <property type="match status" value="1"/>
</dbReference>
<dbReference type="Gene3D" id="2.40.30.170">
    <property type="match status" value="1"/>
</dbReference>
<reference evidence="9 10" key="1">
    <citation type="submission" date="2022-05" db="EMBL/GenBank/DDBJ databases">
        <title>Luteimonas sp. SX5, whole genome shotgun sequencing project.</title>
        <authorList>
            <person name="Zhao G."/>
            <person name="Shen L."/>
        </authorList>
    </citation>
    <scope>NUCLEOTIDE SEQUENCE [LARGE SCALE GENOMIC DNA]</scope>
    <source>
        <strain evidence="9 10">SX5</strain>
    </source>
</reference>
<keyword evidence="5" id="KW-0472">Membrane</keyword>
<evidence type="ECO:0000313" key="9">
    <source>
        <dbReference type="EMBL" id="MCL1634839.1"/>
    </source>
</evidence>
<feature type="domain" description="CusB-like beta-barrel" evidence="7">
    <location>
        <begin position="254"/>
        <end position="325"/>
    </location>
</feature>
<keyword evidence="4" id="KW-0175">Coiled coil</keyword>
<evidence type="ECO:0000313" key="10">
    <source>
        <dbReference type="Proteomes" id="UP001431217"/>
    </source>
</evidence>
<dbReference type="InterPro" id="IPR006143">
    <property type="entry name" value="RND_pump_MFP"/>
</dbReference>
<keyword evidence="3" id="KW-0813">Transport</keyword>
<comment type="subcellular location">
    <subcellularLocation>
        <location evidence="1">Cell envelope</location>
    </subcellularLocation>
</comment>
<gene>
    <name evidence="9" type="ORF">M2650_09370</name>
</gene>
<accession>A0ABT0MJ00</accession>
<dbReference type="RefSeq" id="WP_249473574.1">
    <property type="nucleotide sequence ID" value="NZ_JAMBEP010000001.1"/>
</dbReference>
<feature type="domain" description="Multidrug resistance protein MdtA-like C-terminal permuted SH3" evidence="8">
    <location>
        <begin position="342"/>
        <end position="398"/>
    </location>
</feature>
<dbReference type="Gene3D" id="2.40.420.20">
    <property type="match status" value="1"/>
</dbReference>